<keyword evidence="3" id="KW-1185">Reference proteome</keyword>
<dbReference type="EMBL" id="AP022582">
    <property type="protein sequence ID" value="BBY00479.1"/>
    <property type="molecule type" value="Genomic_DNA"/>
</dbReference>
<dbReference type="Proteomes" id="UP000466632">
    <property type="component" value="Chromosome"/>
</dbReference>
<dbReference type="AlphaFoldDB" id="A0A7I7NVH2"/>
<reference evidence="2 3" key="1">
    <citation type="journal article" date="2019" name="Emerg. Microbes Infect.">
        <title>Comprehensive subspecies identification of 175 nontuberculous mycobacteria species based on 7547 genomic profiles.</title>
        <authorList>
            <person name="Matsumoto Y."/>
            <person name="Kinjo T."/>
            <person name="Motooka D."/>
            <person name="Nabeya D."/>
            <person name="Jung N."/>
            <person name="Uechi K."/>
            <person name="Horii T."/>
            <person name="Iida T."/>
            <person name="Fujita J."/>
            <person name="Nakamura S."/>
        </authorList>
    </citation>
    <scope>NUCLEOTIDE SEQUENCE [LARGE SCALE GENOMIC DNA]</scope>
    <source>
        <strain evidence="2 3">JCM 16018</strain>
    </source>
</reference>
<evidence type="ECO:0000313" key="3">
    <source>
        <dbReference type="Proteomes" id="UP000466632"/>
    </source>
</evidence>
<dbReference type="RefSeq" id="WP_163676677.1">
    <property type="nucleotide sequence ID" value="NZ_AP022582.1"/>
</dbReference>
<keyword evidence="1" id="KW-0472">Membrane</keyword>
<keyword evidence="1" id="KW-1133">Transmembrane helix</keyword>
<accession>A0A7I7NVH2</accession>
<evidence type="ECO:0000313" key="2">
    <source>
        <dbReference type="EMBL" id="BBY00479.1"/>
    </source>
</evidence>
<gene>
    <name evidence="2" type="ORF">MSEO_09780</name>
</gene>
<keyword evidence="1" id="KW-0812">Transmembrane</keyword>
<evidence type="ECO:0000256" key="1">
    <source>
        <dbReference type="SAM" id="Phobius"/>
    </source>
</evidence>
<proteinExistence type="predicted"/>
<sequence length="99" mass="11196">MRWEPSIRANEGRFLLFFPPNAGKVDPFGCAADAVTRSRPRRARLELVNLSVLGFNFAVLPLLVDVTATVIYSWLSHREVSIRRNAAELRVPAHRQDVP</sequence>
<organism evidence="2 3">
    <name type="scientific">Mycobacterium seoulense</name>
    <dbReference type="NCBI Taxonomy" id="386911"/>
    <lineage>
        <taxon>Bacteria</taxon>
        <taxon>Bacillati</taxon>
        <taxon>Actinomycetota</taxon>
        <taxon>Actinomycetes</taxon>
        <taxon>Mycobacteriales</taxon>
        <taxon>Mycobacteriaceae</taxon>
        <taxon>Mycobacterium</taxon>
    </lineage>
</organism>
<feature type="transmembrane region" description="Helical" evidence="1">
    <location>
        <begin position="47"/>
        <end position="75"/>
    </location>
</feature>
<protein>
    <submittedName>
        <fullName evidence="2">Uncharacterized protein</fullName>
    </submittedName>
</protein>
<name>A0A7I7NVH2_9MYCO</name>
<dbReference type="KEGG" id="mseo:MSEO_09780"/>